<keyword evidence="3" id="KW-1185">Reference proteome</keyword>
<reference evidence="2 3" key="1">
    <citation type="journal article" date="2018" name="Evol. Lett.">
        <title>Horizontal gene cluster transfer increased hallucinogenic mushroom diversity.</title>
        <authorList>
            <person name="Reynolds H.T."/>
            <person name="Vijayakumar V."/>
            <person name="Gluck-Thaler E."/>
            <person name="Korotkin H.B."/>
            <person name="Matheny P.B."/>
            <person name="Slot J.C."/>
        </authorList>
    </citation>
    <scope>NUCLEOTIDE SEQUENCE [LARGE SCALE GENOMIC DNA]</scope>
    <source>
        <strain evidence="2 3">SRW20</strain>
    </source>
</reference>
<sequence length="217" mass="24656">MCYKVLPPYKAWLRSYRRQMKSQHAYTRRGTQRADGNKKYQPFSEQGTAKIRRGHLQTHLSGPQSQPPSLARSSPRPFATDPTNRQFSPFLGPGAASLIQKVGFRTVREGPVDMLGLCPLQFTKTPVFIAPRRRPVASLPLRRNRQVNKGVILIFLKEGEGTRRESLDEPELRRGDVGARARSRLPNYEDSSSWRKKSQGCQLEVVNTEGVKGQWAR</sequence>
<feature type="region of interest" description="Disordered" evidence="1">
    <location>
        <begin position="164"/>
        <end position="199"/>
    </location>
</feature>
<comment type="caution">
    <text evidence="2">The sequence shown here is derived from an EMBL/GenBank/DDBJ whole genome shotgun (WGS) entry which is preliminary data.</text>
</comment>
<evidence type="ECO:0000256" key="1">
    <source>
        <dbReference type="SAM" id="MobiDB-lite"/>
    </source>
</evidence>
<accession>A0A409Y2J9</accession>
<evidence type="ECO:0000313" key="3">
    <source>
        <dbReference type="Proteomes" id="UP000284706"/>
    </source>
</evidence>
<feature type="compositionally biased region" description="Polar residues" evidence="1">
    <location>
        <begin position="58"/>
        <end position="72"/>
    </location>
</feature>
<evidence type="ECO:0000313" key="2">
    <source>
        <dbReference type="EMBL" id="PPQ97264.1"/>
    </source>
</evidence>
<dbReference type="AlphaFoldDB" id="A0A409Y2J9"/>
<name>A0A409Y2J9_9AGAR</name>
<dbReference type="InParanoid" id="A0A409Y2J9"/>
<feature type="region of interest" description="Disordered" evidence="1">
    <location>
        <begin position="23"/>
        <end position="43"/>
    </location>
</feature>
<feature type="region of interest" description="Disordered" evidence="1">
    <location>
        <begin position="55"/>
        <end position="90"/>
    </location>
</feature>
<feature type="compositionally biased region" description="Basic and acidic residues" evidence="1">
    <location>
        <begin position="164"/>
        <end position="179"/>
    </location>
</feature>
<dbReference type="Proteomes" id="UP000284706">
    <property type="component" value="Unassembled WGS sequence"/>
</dbReference>
<gene>
    <name evidence="2" type="ORF">CVT26_000656</name>
</gene>
<organism evidence="2 3">
    <name type="scientific">Gymnopilus dilepis</name>
    <dbReference type="NCBI Taxonomy" id="231916"/>
    <lineage>
        <taxon>Eukaryota</taxon>
        <taxon>Fungi</taxon>
        <taxon>Dikarya</taxon>
        <taxon>Basidiomycota</taxon>
        <taxon>Agaricomycotina</taxon>
        <taxon>Agaricomycetes</taxon>
        <taxon>Agaricomycetidae</taxon>
        <taxon>Agaricales</taxon>
        <taxon>Agaricineae</taxon>
        <taxon>Hymenogastraceae</taxon>
        <taxon>Gymnopilus</taxon>
    </lineage>
</organism>
<protein>
    <submittedName>
        <fullName evidence="2">Uncharacterized protein</fullName>
    </submittedName>
</protein>
<proteinExistence type="predicted"/>
<dbReference type="EMBL" id="NHYE01001270">
    <property type="protein sequence ID" value="PPQ97264.1"/>
    <property type="molecule type" value="Genomic_DNA"/>
</dbReference>